<dbReference type="GO" id="GO:0004930">
    <property type="term" value="F:G protein-coupled receptor activity"/>
    <property type="evidence" value="ECO:0007669"/>
    <property type="project" value="InterPro"/>
</dbReference>
<dbReference type="Pfam" id="PF13585">
    <property type="entry name" value="CHU_C"/>
    <property type="match status" value="1"/>
</dbReference>
<evidence type="ECO:0000256" key="2">
    <source>
        <dbReference type="ARBA" id="ARBA00022737"/>
    </source>
</evidence>
<dbReference type="Proteomes" id="UP000249547">
    <property type="component" value="Unassembled WGS sequence"/>
</dbReference>
<feature type="non-terminal residue" evidence="5">
    <location>
        <position position="1"/>
    </location>
</feature>
<gene>
    <name evidence="5" type="ORF">LX64_02156</name>
</gene>
<dbReference type="InterPro" id="IPR038081">
    <property type="entry name" value="CalX-like_sf"/>
</dbReference>
<evidence type="ECO:0000256" key="3">
    <source>
        <dbReference type="ARBA" id="ARBA00022837"/>
    </source>
</evidence>
<dbReference type="SUPFAM" id="SSF141072">
    <property type="entry name" value="CalX-like"/>
    <property type="match status" value="12"/>
</dbReference>
<feature type="domain" description="Calx-beta" evidence="4">
    <location>
        <begin position="1078"/>
        <end position="1179"/>
    </location>
</feature>
<evidence type="ECO:0000313" key="6">
    <source>
        <dbReference type="Proteomes" id="UP000249547"/>
    </source>
</evidence>
<evidence type="ECO:0000259" key="4">
    <source>
        <dbReference type="SMART" id="SM00237"/>
    </source>
</evidence>
<evidence type="ECO:0000256" key="1">
    <source>
        <dbReference type="ARBA" id="ARBA00022729"/>
    </source>
</evidence>
<dbReference type="Pfam" id="PF03160">
    <property type="entry name" value="Calx-beta"/>
    <property type="match status" value="10"/>
</dbReference>
<reference evidence="5 6" key="1">
    <citation type="submission" date="2018-06" db="EMBL/GenBank/DDBJ databases">
        <title>Genomic Encyclopedia of Archaeal and Bacterial Type Strains, Phase II (KMG-II): from individual species to whole genera.</title>
        <authorList>
            <person name="Goeker M."/>
        </authorList>
    </citation>
    <scope>NUCLEOTIDE SEQUENCE [LARGE SCALE GENOMIC DNA]</scope>
    <source>
        <strain evidence="5 6">DSM 23857</strain>
    </source>
</reference>
<dbReference type="GO" id="GO:0005737">
    <property type="term" value="C:cytoplasm"/>
    <property type="evidence" value="ECO:0007669"/>
    <property type="project" value="TreeGrafter"/>
</dbReference>
<feature type="domain" description="Calx-beta" evidence="4">
    <location>
        <begin position="738"/>
        <end position="839"/>
    </location>
</feature>
<feature type="domain" description="Calx-beta" evidence="4">
    <location>
        <begin position="56"/>
        <end position="155"/>
    </location>
</feature>
<evidence type="ECO:0000313" key="5">
    <source>
        <dbReference type="EMBL" id="RAJ05003.1"/>
    </source>
</evidence>
<accession>A0A327QNU3</accession>
<dbReference type="OrthoDB" id="599434at2"/>
<proteinExistence type="predicted"/>
<keyword evidence="3" id="KW-0106">Calcium</keyword>
<dbReference type="GO" id="GO:0001965">
    <property type="term" value="F:G-protein alpha-subunit binding"/>
    <property type="evidence" value="ECO:0007669"/>
    <property type="project" value="TreeGrafter"/>
</dbReference>
<organism evidence="5 6">
    <name type="scientific">Chitinophaga skermanii</name>
    <dbReference type="NCBI Taxonomy" id="331697"/>
    <lineage>
        <taxon>Bacteria</taxon>
        <taxon>Pseudomonadati</taxon>
        <taxon>Bacteroidota</taxon>
        <taxon>Chitinophagia</taxon>
        <taxon>Chitinophagales</taxon>
        <taxon>Chitinophagaceae</taxon>
        <taxon>Chitinophaga</taxon>
    </lineage>
</organism>
<keyword evidence="6" id="KW-1185">Reference proteome</keyword>
<dbReference type="SMART" id="SM00237">
    <property type="entry name" value="Calx_beta"/>
    <property type="match status" value="8"/>
</dbReference>
<comment type="caution">
    <text evidence="5">The sequence shown here is derived from an EMBL/GenBank/DDBJ whole genome shotgun (WGS) entry which is preliminary data.</text>
</comment>
<protein>
    <submittedName>
        <fullName evidence="5">Calx-beta domain-containing protein</fullName>
    </submittedName>
</protein>
<feature type="domain" description="Calx-beta" evidence="4">
    <location>
        <begin position="2100"/>
        <end position="2201"/>
    </location>
</feature>
<sequence>STATAADFTGGLPTTITIASTTGSINVSPIADNVIEGTEYLKLTAAATGFAISGTIDVAIEDEEVSGTITMTATATTITEGNPATTVTVSLPSGVTVATPIVINLSKSATSTAANTDHDAIPASVTIAAGATTTTFTVRAVEDDLLENDETLVITGINSDGFTVSGITFTIKDKTSTIPANVAITLTADSTTILEGNNTKVFVRLPSNITTTEAITVNLSRGALSDAALQTNEYSFPTTVTIPANSNEGSFTLIASADDNVLEGLENLQIAASANVFGTTSTTTTTVGIADKTSTIAANKVITITAPTSIKEGETKSITASLPSGISTATPITVTLTNNGSTATAADFTGGLPTTITIASTTGSINVSPIADNTIEGTEYLKLTAAATGFTISGTIDIAIEDEEVSGNITMTAAAYVITEGDAATTVTVKLPTGVTTNKPVVVTLSKKGTSSAANTDHTTIPASVTINAGATTATFTVRALEDDILEGDETLVIEGTNTDGYLVDSIKFTIKDKTSTLPGNVALTLVADSASIYEGNSTKVTVSLPTGITTATPITVTLARGSGSSASLLASEYSFPSTVIIPAGGNEATFTLQASPDDNVLELLENLQIRATATIFGTNASATAIVGIKDITSTIPENKIITIDAPVSVIEGETKVITAMLPSNITASYAITVSLTNNGSTATAADFTGGLPSAITIAINSGSGSTNVSPVADNLVEGVEKLKLNAASAGFTINGAIDIDILDEVPTAPITMTATSTTITEGNTATTVTVSLPTGVTAAKAIVINLSKDAASTADNTDHDPIPATVTIPVGASSTTFTVKALDDNLLEGDETLTISGTNTFNFLVNSITFTIKDKTSTIPANVALSLTADSTSILEGNSTKVYVRLPNTITTTQAITVNITRGASSSAALQASEYNFPATVTIPAGSNEGSFTLTASADDNILEGLENLQIAASANVFGTTSTANVTVGIADKTSTIAANKVITISAPTTIKEGETKSITASLPTGISTATPIVVTLTNNGSTATAADFAGGLPTTITIASTTGTINISPIADNIIEGTEYLKLTATATGFTVNGTIDVAIEDEVVSGTISITAASTTITEGDAATTVTVSLPTGVTTATPIVVNLSKSATSTAANTDHDAVPASVTIAAGATTATFTVRAIADDLLENDETLVITGTNSDGFTVNGITFTIKDKTSTIPANVALTLVADSTSILEGNSTKVTVRLPSNITTTQAITVNLTRGASSSAALQASEYSFPATVTIPAGSNEGSFTLTASADDNILEGLENLQIAASANVFGTNSIANVTVGIADKTSTIAANKVITISAPTTIKEGETKPITASLPTGISTATPIVVTLTNNGSTATAADFTGGLPTTITIVSTTGTINVSPIADNTIEGTEFLKLTAAATGFTVNGTIDVAIEDEDVSGTITMTASNTTITEGDAATTVTVSLPSGLTAGKPIVVTLSKSVTSTAANTDHDAIPTSVTIAAGASTTTFTVRAITDNLLESDETLVIAGTNTDGFTVNGITFTIKDKTSTIPANVALTLVADSTSILEGNSTKVTVRLPNNITTTQAITVNLTRGAASSAALQASEYSFPATVIIPAGSNEGSFTLTASADDNILEGLENLQIAASANVFGSNSTANVTVGIADKTSTIAANKVITISAPTTIKEGEAKSITASLPTGISTATPIVITLTNNGSTATAADFTTGLPTTITIASTTGTVNISPIADNTIEGTEYLKLTATATGFTINGNIDIAIEDEEVSGTISMTAANTTITEGDAATTVTVSLPSGFTAGKPMVVNLAKSATSTAANTDHSTIPTSVTIPAGASTVTFTVSALEDGIFESDESLIITGSNTDGFNVTGITFMIKDKTSTIPANLAFTLTADSTTILEGNSTKIIVSLPTGITTTQAIVVNLTRGTASNPKLTASEYSFPATVTIPVNGSSASFILTASDDDNILEPTEDLQIVGTANIFGRDTTANVIVGIADKTSTIPENKVLTIFSPSAVKEGETQNILVSLPSGIIASYPIVVTLTNNGSTASAADFAAGFPASITINAGASNGIRSISPVKDGLLEGTERLILTATTTGFTTVGTINIDIIDEDIVGGIHMAATATTITEGDAATTVTVSLPSGVTAGKPIVVNLAKSPASTTANTDHDPIPASVTIPAGATSATFDVKALEDGLLEGDETLIITGTNPDGYVVNNITFTVKDKTRQIPANVALQISADSTSILEGNSTKVTISLPATITTSQAIMVNLTRGAATSTSLFASEYSFPSTATIPANGREVSFTLTASNDDNILELLENLQIVATADIFGTTSTANVTVGITDKTSTIAANKVITLAAPATIKEGETKAVTATLPSGITTAYPITLALTNNGSTATAADFTGGMPTSITIPAASGTGTINISPINDGIIEGTEKLSLTASATGFTINGQINIDILDGETNGTITMYASPTTITEGDAASVVTVSLPSGIVAGKDMVINLTKDASSTAASNDHDPIPATVTILQGKTTAEFNIKALTDNLLENDETLQINGTSADGYAVNSITFTIKDKTSTIPGNTALNITADSAAIFEGSTSNVWVRLPSHITTTVPITVNLARGAATDVNLLPSEYSFPASVTIPAGSNEVMFTLQATADDHLLELTESLQIAASATIFGNNASANAHIDIKDITGTIAANKVITINAPTSIKEGETKTITASLPSGIKATYDIVVTLTNNGSTASPADFTGGFPTQITITAGSTSGTVNITAIDDHLIENTERLSLTPAATGFTFIGNINVDVIDANTSSVNIRMTATNYTITEGDAATTVTVQLPTGIISTNDIIVQLHKDATSTLQDAEHDAIPTSVTIPAGKSNATFTVRVPMDDTLELAETLIINGTNTDGYVVESITFNVLDKTSQIAANRVISFTPATSDVLEGNSVSIVATLPANIYTAYPLVVNLSKNIASTASNTDHSVLPGTIVIPANAHQSAALQIDAAMDNIIGNTKTLLLNGTLTGFVINGASITIKDATGTIPSNKVITVTIDSSSIHEGSTTMVTYSLPPGITAATAITIQLRIDPASTTDAMDIAGLPVSFVIAPGESQAQFEIEINRDGERESNETLILSGVAAGYTVQKSNVMTIIGDVTFPPGTEGEKIRVPRGISPNGDGVGNDYMYIENIEKYTHNEVVVMNRWGGIVYKAYGYNNRSIRFDGKSNTGAGAGNNVTDGSYFYVIYVWNENGVRERFTGYIVIKR</sequence>
<dbReference type="PANTHER" id="PTHR46682:SF1">
    <property type="entry name" value="ADHESION G-PROTEIN COUPLED RECEPTOR V1"/>
    <property type="match status" value="1"/>
</dbReference>
<dbReference type="GO" id="GO:0016020">
    <property type="term" value="C:membrane"/>
    <property type="evidence" value="ECO:0007669"/>
    <property type="project" value="InterPro"/>
</dbReference>
<feature type="domain" description="Calx-beta" evidence="4">
    <location>
        <begin position="2442"/>
        <end position="2543"/>
    </location>
</feature>
<dbReference type="Gene3D" id="2.60.40.2030">
    <property type="match status" value="12"/>
</dbReference>
<feature type="domain" description="Calx-beta" evidence="4">
    <location>
        <begin position="396"/>
        <end position="497"/>
    </location>
</feature>
<feature type="domain" description="Calx-beta" evidence="4">
    <location>
        <begin position="1758"/>
        <end position="1859"/>
    </location>
</feature>
<dbReference type="EMBL" id="QLLL01000004">
    <property type="protein sequence ID" value="RAJ05003.1"/>
    <property type="molecule type" value="Genomic_DNA"/>
</dbReference>
<dbReference type="InterPro" id="IPR026919">
    <property type="entry name" value="ADGRV1"/>
</dbReference>
<dbReference type="PANTHER" id="PTHR46682">
    <property type="entry name" value="ADHESION G-PROTEIN COUPLED RECEPTOR V1"/>
    <property type="match status" value="1"/>
</dbReference>
<dbReference type="GO" id="GO:0010855">
    <property type="term" value="F:adenylate cyclase inhibitor activity"/>
    <property type="evidence" value="ECO:0007669"/>
    <property type="project" value="TreeGrafter"/>
</dbReference>
<keyword evidence="2" id="KW-0677">Repeat</keyword>
<dbReference type="InterPro" id="IPR003644">
    <property type="entry name" value="Calx_beta"/>
</dbReference>
<keyword evidence="1" id="KW-0732">Signal</keyword>
<feature type="domain" description="Calx-beta" evidence="4">
    <location>
        <begin position="1418"/>
        <end position="1519"/>
    </location>
</feature>
<name>A0A327QNU3_9BACT</name>
<dbReference type="GO" id="GO:0071277">
    <property type="term" value="P:cellular response to calcium ion"/>
    <property type="evidence" value="ECO:0007669"/>
    <property type="project" value="TreeGrafter"/>
</dbReference>